<name>A0A1Q5P369_9BACI</name>
<dbReference type="EMBL" id="MRWQ01000006">
    <property type="protein sequence ID" value="OKL36694.1"/>
    <property type="molecule type" value="Genomic_DNA"/>
</dbReference>
<dbReference type="AlphaFoldDB" id="A0A1Q5P369"/>
<accession>A0A1Q5P369</accession>
<proteinExistence type="predicted"/>
<protein>
    <submittedName>
        <fullName evidence="1">Uncharacterized protein</fullName>
    </submittedName>
</protein>
<reference evidence="1 2" key="1">
    <citation type="submission" date="2016-12" db="EMBL/GenBank/DDBJ databases">
        <title>Domibacillus sp. SAOS 44 whole genome sequencing.</title>
        <authorList>
            <person name="Verma A."/>
            <person name="Krishnamurthi S."/>
        </authorList>
    </citation>
    <scope>NUCLEOTIDE SEQUENCE [LARGE SCALE GENOMIC DNA]</scope>
    <source>
        <strain evidence="1 2">SAOS 44</strain>
    </source>
</reference>
<gene>
    <name evidence="1" type="ORF">BLL40_08120</name>
</gene>
<dbReference type="Proteomes" id="UP000186524">
    <property type="component" value="Unassembled WGS sequence"/>
</dbReference>
<dbReference type="RefSeq" id="WP_073711419.1">
    <property type="nucleotide sequence ID" value="NZ_MRWQ01000006.1"/>
</dbReference>
<evidence type="ECO:0000313" key="2">
    <source>
        <dbReference type="Proteomes" id="UP000186524"/>
    </source>
</evidence>
<dbReference type="OrthoDB" id="2598500at2"/>
<organism evidence="1 2">
    <name type="scientific">Domibacillus mangrovi</name>
    <dbReference type="NCBI Taxonomy" id="1714354"/>
    <lineage>
        <taxon>Bacteria</taxon>
        <taxon>Bacillati</taxon>
        <taxon>Bacillota</taxon>
        <taxon>Bacilli</taxon>
        <taxon>Bacillales</taxon>
        <taxon>Bacillaceae</taxon>
        <taxon>Domibacillus</taxon>
    </lineage>
</organism>
<evidence type="ECO:0000313" key="1">
    <source>
        <dbReference type="EMBL" id="OKL36694.1"/>
    </source>
</evidence>
<comment type="caution">
    <text evidence="1">The sequence shown here is derived from an EMBL/GenBank/DDBJ whole genome shotgun (WGS) entry which is preliminary data.</text>
</comment>
<sequence length="867" mass="101540">MSNNKTYSSHEKVNDAFWRELKIRIDAFNEYSEEIKTSLFHLTIEKCTLEELKEILSFFDKSIETKEKVELIKQAKLINKNDQCLLLKAKEFLHRKKGSIKSYYNLVSNSFEDTYSTPLVQLLHLFKKSPANLFSFYTYHLWSVRGSGDLLSLNKKVSVEKSKDLAKNSEFEKELENRLFKGSGEKNKYRIFSYCILDNQRVIVLWYKRLNDISRPDFKEAIRNQEVDEMMYEVSLDNQSVEIKIKTETEKRIIKKYLEETFEGELTLVKSEVFNRYNKQMVLDSFLLGKSAVGKTIVDFQVESIHFRESLLKNSPEITIKANHIDVWASIKDAYEKNCIHMTSIKDIAGMAVIAEGTRRIIRSSVLENGHILLTMDDSRLEKDRRKSFMDKFLERFGIPLFQEISNEHFTDGQSDLVDYAMSQVNSENIQENEQYGKLIEKKMLKLIPEETAYCQERDCTYEERRSDDQTIPTECPVCEGIIKTKSNILLKTDIKQINQYIQSHIKILEKSGDWKKLNNSIMTFGKRKYEFINIERNVDGKLFQLIITEETLPRPFLNRLIKQMTPIIIIFVGHQDLYVEKFTTDSIQTMTFGKLFVLDKEEEILNFYIPLMNTLALRSKAYIASAASKAYESLCQLPLMIEEEVKEYDEDTLEDDVFAILKDIFTNATKWGNNKKGQAVPEGVFTISCRNGKYTKVLNDTFTFDCKYTEKDHYNLERSEKRKAVEYVKSLGVNAYIQRFSNVSEISAHLFISNKDFMPIQVKSMVKYFEDELLDDEEREEEISTVPVFITTEVLTYLHELYRGHIEEIQLAPNLFLRELRKTLLPKEHIVTKDHIDQVFEKALDEELRELDRLNMVKLNKDVSVS</sequence>
<keyword evidence="2" id="KW-1185">Reference proteome</keyword>